<keyword evidence="3" id="KW-0227">DNA damage</keyword>
<proteinExistence type="predicted"/>
<evidence type="ECO:0000256" key="7">
    <source>
        <dbReference type="ARBA" id="ARBA00040674"/>
    </source>
</evidence>
<dbReference type="AlphaFoldDB" id="A0A7M5UXA1"/>
<dbReference type="RefSeq" id="XP_066923185.1">
    <property type="nucleotide sequence ID" value="XM_067067084.1"/>
</dbReference>
<dbReference type="GO" id="GO:0000400">
    <property type="term" value="F:four-way junction DNA binding"/>
    <property type="evidence" value="ECO:0007669"/>
    <property type="project" value="TreeGrafter"/>
</dbReference>
<dbReference type="Pfam" id="PF08423">
    <property type="entry name" value="Rad51"/>
    <property type="match status" value="2"/>
</dbReference>
<dbReference type="EnsemblMetazoa" id="CLYHEMT004110.2">
    <property type="protein sequence ID" value="CLYHEMP004110.2"/>
    <property type="gene ID" value="CLYHEMG004110"/>
</dbReference>
<sequence length="370" mass="40888">MGKELCSFPLSPKQLNILRQGGFVQDTDVIELSPSQLAEELGIALKDSLAILNIIKNNKVDKLPVEKSAYDLLKEEEEETSIVTFCAALDEMVGGGIPVGKVTEFCGGPGMGKTQFGIQLAVDAIIPELFGGVGGESIYIDCEGSFICERVVEIAKAASNHIRSVAESNSEEEGTREALQEFTLQSILKNIHVYRCHDYIQLIALSHILPDVLKNNGKVKIIILDSIAFHFRHDFEDMALRTRLLHGLVQSFMKMAHDHGLAVVIMNQMTTKIADDEKHSKLIPALGTSWGHACTIRIVLQTMNGQRFAHLLKSPTMQESTTPFVITIDGIRDVIAPEAEEEPSRDQPESDFIGQFNNGQQPIKRLRTEP</sequence>
<keyword evidence="2" id="KW-0547">Nucleotide-binding</keyword>
<dbReference type="FunFam" id="3.40.50.300:FF:002382">
    <property type="entry name" value="DNA repair protein RAD51C, putative"/>
    <property type="match status" value="1"/>
</dbReference>
<dbReference type="GO" id="GO:0005657">
    <property type="term" value="C:replication fork"/>
    <property type="evidence" value="ECO:0007669"/>
    <property type="project" value="TreeGrafter"/>
</dbReference>
<dbReference type="GO" id="GO:0005524">
    <property type="term" value="F:ATP binding"/>
    <property type="evidence" value="ECO:0007669"/>
    <property type="project" value="UniProtKB-KW"/>
</dbReference>
<evidence type="ECO:0000256" key="6">
    <source>
        <dbReference type="ARBA" id="ARBA00023242"/>
    </source>
</evidence>
<evidence type="ECO:0000256" key="4">
    <source>
        <dbReference type="ARBA" id="ARBA00022840"/>
    </source>
</evidence>
<dbReference type="GO" id="GO:0140664">
    <property type="term" value="F:ATP-dependent DNA damage sensor activity"/>
    <property type="evidence" value="ECO:0007669"/>
    <property type="project" value="InterPro"/>
</dbReference>
<evidence type="ECO:0000256" key="5">
    <source>
        <dbReference type="ARBA" id="ARBA00023204"/>
    </source>
</evidence>
<dbReference type="Proteomes" id="UP000594262">
    <property type="component" value="Unplaced"/>
</dbReference>
<dbReference type="InterPro" id="IPR020588">
    <property type="entry name" value="RecA_ATP-bd"/>
</dbReference>
<feature type="domain" description="RecA family profile 1" evidence="9">
    <location>
        <begin position="78"/>
        <end position="269"/>
    </location>
</feature>
<dbReference type="SUPFAM" id="SSF52540">
    <property type="entry name" value="P-loop containing nucleoside triphosphate hydrolases"/>
    <property type="match status" value="1"/>
</dbReference>
<reference evidence="10" key="1">
    <citation type="submission" date="2021-01" db="UniProtKB">
        <authorList>
            <consortium name="EnsemblMetazoa"/>
        </authorList>
    </citation>
    <scope>IDENTIFICATION</scope>
</reference>
<evidence type="ECO:0000256" key="3">
    <source>
        <dbReference type="ARBA" id="ARBA00022763"/>
    </source>
</evidence>
<evidence type="ECO:0000256" key="2">
    <source>
        <dbReference type="ARBA" id="ARBA00022741"/>
    </source>
</evidence>
<evidence type="ECO:0000256" key="1">
    <source>
        <dbReference type="ARBA" id="ARBA00004123"/>
    </source>
</evidence>
<dbReference type="GO" id="GO:0033063">
    <property type="term" value="C:Rad51B-Rad51C-Rad51D-XRCC2 complex"/>
    <property type="evidence" value="ECO:0007669"/>
    <property type="project" value="TreeGrafter"/>
</dbReference>
<dbReference type="GO" id="GO:0033065">
    <property type="term" value="C:Rad51C-XRCC3 complex"/>
    <property type="evidence" value="ECO:0007669"/>
    <property type="project" value="TreeGrafter"/>
</dbReference>
<dbReference type="Gene3D" id="3.40.50.300">
    <property type="entry name" value="P-loop containing nucleotide triphosphate hydrolases"/>
    <property type="match status" value="1"/>
</dbReference>
<keyword evidence="5" id="KW-0234">DNA repair</keyword>
<dbReference type="GO" id="GO:0000707">
    <property type="term" value="P:meiotic DNA recombinase assembly"/>
    <property type="evidence" value="ECO:0007669"/>
    <property type="project" value="TreeGrafter"/>
</dbReference>
<feature type="region of interest" description="Disordered" evidence="8">
    <location>
        <begin position="337"/>
        <end position="370"/>
    </location>
</feature>
<accession>A0A7M5UXA1</accession>
<dbReference type="InterPro" id="IPR052093">
    <property type="entry name" value="HR_Repair_Mediator"/>
</dbReference>
<protein>
    <recommendedName>
        <fullName evidence="7">DNA repair protein RAD51 homolog 3</fullName>
    </recommendedName>
</protein>
<dbReference type="PIRSF" id="PIRSF005856">
    <property type="entry name" value="Rad51"/>
    <property type="match status" value="1"/>
</dbReference>
<keyword evidence="11" id="KW-1185">Reference proteome</keyword>
<dbReference type="OrthoDB" id="5957327at2759"/>
<dbReference type="PROSITE" id="PS50162">
    <property type="entry name" value="RECA_2"/>
    <property type="match status" value="1"/>
</dbReference>
<comment type="subcellular location">
    <subcellularLocation>
        <location evidence="1">Nucleus</location>
    </subcellularLocation>
</comment>
<dbReference type="PANTHER" id="PTHR46239:SF1">
    <property type="entry name" value="DNA REPAIR PROTEIN RAD51 HOMOLOG 3"/>
    <property type="match status" value="1"/>
</dbReference>
<dbReference type="InterPro" id="IPR016467">
    <property type="entry name" value="DNA_recomb/repair_RecA-like"/>
</dbReference>
<dbReference type="GO" id="GO:0007131">
    <property type="term" value="P:reciprocal meiotic recombination"/>
    <property type="evidence" value="ECO:0007669"/>
    <property type="project" value="TreeGrafter"/>
</dbReference>
<dbReference type="InterPro" id="IPR027417">
    <property type="entry name" value="P-loop_NTPase"/>
</dbReference>
<dbReference type="GeneID" id="136810507"/>
<dbReference type="InterPro" id="IPR013632">
    <property type="entry name" value="Rad51_C"/>
</dbReference>
<keyword evidence="6" id="KW-0539">Nucleus</keyword>
<name>A0A7M5UXA1_9CNID</name>
<evidence type="ECO:0000313" key="10">
    <source>
        <dbReference type="EnsemblMetazoa" id="CLYHEMP004110.2"/>
    </source>
</evidence>
<dbReference type="PANTHER" id="PTHR46239">
    <property type="entry name" value="DNA REPAIR PROTEIN RAD51 HOMOLOG 3 RAD51C"/>
    <property type="match status" value="1"/>
</dbReference>
<evidence type="ECO:0000259" key="9">
    <source>
        <dbReference type="PROSITE" id="PS50162"/>
    </source>
</evidence>
<organism evidence="10 11">
    <name type="scientific">Clytia hemisphaerica</name>
    <dbReference type="NCBI Taxonomy" id="252671"/>
    <lineage>
        <taxon>Eukaryota</taxon>
        <taxon>Metazoa</taxon>
        <taxon>Cnidaria</taxon>
        <taxon>Hydrozoa</taxon>
        <taxon>Hydroidolina</taxon>
        <taxon>Leptothecata</taxon>
        <taxon>Obeliida</taxon>
        <taxon>Clytiidae</taxon>
        <taxon>Clytia</taxon>
    </lineage>
</organism>
<evidence type="ECO:0000313" key="11">
    <source>
        <dbReference type="Proteomes" id="UP000594262"/>
    </source>
</evidence>
<dbReference type="CDD" id="cd19492">
    <property type="entry name" value="Rad51C"/>
    <property type="match status" value="1"/>
</dbReference>
<dbReference type="GO" id="GO:0008821">
    <property type="term" value="F:crossover junction DNA endonuclease activity"/>
    <property type="evidence" value="ECO:0007669"/>
    <property type="project" value="TreeGrafter"/>
</dbReference>
<evidence type="ECO:0000256" key="8">
    <source>
        <dbReference type="SAM" id="MobiDB-lite"/>
    </source>
</evidence>
<keyword evidence="4" id="KW-0067">ATP-binding</keyword>